<comment type="similarity">
    <text evidence="2 4">Belongs to the terpene synthase family.</text>
</comment>
<reference evidence="6" key="1">
    <citation type="journal article" date="2014" name="Genome Announc.">
        <title>Genome sequence of the pathogenic fungus Sporothrix schenckii (ATCC 58251).</title>
        <authorList>
            <person name="Cuomo C.A."/>
            <person name="Rodriguez-Del Valle N."/>
            <person name="Perez-Sanchez L."/>
            <person name="Abouelleil A."/>
            <person name="Goldberg J."/>
            <person name="Young S."/>
            <person name="Zeng Q."/>
            <person name="Birren B.W."/>
        </authorList>
    </citation>
    <scope>NUCLEOTIDE SEQUENCE [LARGE SCALE GENOMIC DNA]</scope>
    <source>
        <strain evidence="6">ATCC 58251 / de Perez 2211183</strain>
    </source>
</reference>
<protein>
    <recommendedName>
        <fullName evidence="4">Terpene synthase</fullName>
        <ecNumber evidence="4">4.2.3.-</ecNumber>
    </recommendedName>
</protein>
<dbReference type="OrthoDB" id="6486656at2759"/>
<keyword evidence="4" id="KW-0456">Lyase</keyword>
<dbReference type="EC" id="4.2.3.-" evidence="4"/>
<keyword evidence="4" id="KW-0479">Metal-binding</keyword>
<evidence type="ECO:0000313" key="5">
    <source>
        <dbReference type="EMBL" id="ERS95394.1"/>
    </source>
</evidence>
<keyword evidence="6" id="KW-1185">Reference proteome</keyword>
<dbReference type="PANTHER" id="PTHR35201">
    <property type="entry name" value="TERPENE SYNTHASE"/>
    <property type="match status" value="1"/>
</dbReference>
<dbReference type="Pfam" id="PF19086">
    <property type="entry name" value="Terpene_syn_C_2"/>
    <property type="match status" value="1"/>
</dbReference>
<sequence>MLSLLSWWWPSTTQNPKGPDRQATGHLCLPDTLASWPWPRSVNPHYDTVAAESLEWLHSYNFFPPKAQLAFDRCNYEHIRIGCDLMNVFFVIEDGTDDESPAETTKRVRLVTEALRNPTVARPDGEWGGVEIARAFWHRATSTPGVRPATAARFLHHFEGYLQAVATEAADRAKERVHGGPPVYTLDSFLHVRRRTVGALPSFVLMELGLPAHMDDEDITAAADHPLVHELASVATDMILIGNDLVSYNRERAAGAVHNIVTVVLNNPPDKDVPHAPPRIVTVQDSVDWVAAYHQTLLAQFLGLYEAVTVLERAPQALSGMAATPLLLYADGLGNWVRANDQWSFESVRYFGANGGEVQATRRVELVPRGV</sequence>
<evidence type="ECO:0000256" key="2">
    <source>
        <dbReference type="ARBA" id="ARBA00006333"/>
    </source>
</evidence>
<proteinExistence type="inferred from homology"/>
<dbReference type="eggNOG" id="ENOG502SS6W">
    <property type="taxonomic scope" value="Eukaryota"/>
</dbReference>
<comment type="cofactor">
    <cofactor evidence="1 4">
        <name>Mg(2+)</name>
        <dbReference type="ChEBI" id="CHEBI:18420"/>
    </cofactor>
</comment>
<keyword evidence="3 4" id="KW-0460">Magnesium</keyword>
<dbReference type="Proteomes" id="UP000018087">
    <property type="component" value="Unassembled WGS sequence"/>
</dbReference>
<dbReference type="SUPFAM" id="SSF48576">
    <property type="entry name" value="Terpenoid synthases"/>
    <property type="match status" value="1"/>
</dbReference>
<name>U7PL22_SPOS1</name>
<dbReference type="GO" id="GO:0046872">
    <property type="term" value="F:metal ion binding"/>
    <property type="evidence" value="ECO:0007669"/>
    <property type="project" value="UniProtKB-KW"/>
</dbReference>
<dbReference type="EMBL" id="KI440854">
    <property type="protein sequence ID" value="ERS95394.1"/>
    <property type="molecule type" value="Genomic_DNA"/>
</dbReference>
<gene>
    <name evidence="5" type="ORF">HMPREF1624_08272</name>
</gene>
<evidence type="ECO:0000256" key="4">
    <source>
        <dbReference type="RuleBase" id="RU366034"/>
    </source>
</evidence>
<dbReference type="STRING" id="1391915.U7PL22"/>
<evidence type="ECO:0000256" key="1">
    <source>
        <dbReference type="ARBA" id="ARBA00001946"/>
    </source>
</evidence>
<dbReference type="AlphaFoldDB" id="U7PL22"/>
<dbReference type="InterPro" id="IPR034686">
    <property type="entry name" value="Terpene_cyclase-like_2"/>
</dbReference>
<dbReference type="Gene3D" id="1.10.600.10">
    <property type="entry name" value="Farnesyl Diphosphate Synthase"/>
    <property type="match status" value="1"/>
</dbReference>
<organism evidence="5 6">
    <name type="scientific">Sporothrix schenckii (strain ATCC 58251 / de Perez 2211183)</name>
    <name type="common">Rose-picker's disease fungus</name>
    <dbReference type="NCBI Taxonomy" id="1391915"/>
    <lineage>
        <taxon>Eukaryota</taxon>
        <taxon>Fungi</taxon>
        <taxon>Dikarya</taxon>
        <taxon>Ascomycota</taxon>
        <taxon>Pezizomycotina</taxon>
        <taxon>Sordariomycetes</taxon>
        <taxon>Sordariomycetidae</taxon>
        <taxon>Ophiostomatales</taxon>
        <taxon>Ophiostomataceae</taxon>
        <taxon>Sporothrix</taxon>
    </lineage>
</organism>
<dbReference type="PANTHER" id="PTHR35201:SF4">
    <property type="entry name" value="BETA-PINACENE SYNTHASE-RELATED"/>
    <property type="match status" value="1"/>
</dbReference>
<evidence type="ECO:0000256" key="3">
    <source>
        <dbReference type="ARBA" id="ARBA00022842"/>
    </source>
</evidence>
<dbReference type="GO" id="GO:0010333">
    <property type="term" value="F:terpene synthase activity"/>
    <property type="evidence" value="ECO:0007669"/>
    <property type="project" value="InterPro"/>
</dbReference>
<dbReference type="HOGENOM" id="CLU_042538_5_0_1"/>
<accession>U7PL22</accession>
<evidence type="ECO:0000313" key="6">
    <source>
        <dbReference type="Proteomes" id="UP000018087"/>
    </source>
</evidence>
<dbReference type="InterPro" id="IPR008949">
    <property type="entry name" value="Isoprenoid_synthase_dom_sf"/>
</dbReference>
<dbReference type="GO" id="GO:0008299">
    <property type="term" value="P:isoprenoid biosynthetic process"/>
    <property type="evidence" value="ECO:0007669"/>
    <property type="project" value="UniProtKB-ARBA"/>
</dbReference>